<dbReference type="EMBL" id="JACSEA010000001">
    <property type="protein sequence ID" value="KAF7412001.1"/>
    <property type="molecule type" value="Genomic_DNA"/>
</dbReference>
<protein>
    <submittedName>
        <fullName evidence="2">Uncharacterized protein</fullName>
    </submittedName>
</protein>
<sequence length="137" mass="16264">MCMPVKYDEDTRPNISRHRPQTVLIRVRKLNEPSPTVFTISIIGRIRWTMITVIPIASWWLFTLSNGHILRSNKRTWRSYDWKRFAMLDHRASSGIIKAQIENSKGWVNWFISAEDRNTMVNRTFAIYQAVILLMQR</sequence>
<proteinExistence type="predicted"/>
<keyword evidence="1" id="KW-0472">Membrane</keyword>
<organism evidence="2 3">
    <name type="scientific">Vespula vulgaris</name>
    <name type="common">Yellow jacket</name>
    <name type="synonym">Wasp</name>
    <dbReference type="NCBI Taxonomy" id="7454"/>
    <lineage>
        <taxon>Eukaryota</taxon>
        <taxon>Metazoa</taxon>
        <taxon>Ecdysozoa</taxon>
        <taxon>Arthropoda</taxon>
        <taxon>Hexapoda</taxon>
        <taxon>Insecta</taxon>
        <taxon>Pterygota</taxon>
        <taxon>Neoptera</taxon>
        <taxon>Endopterygota</taxon>
        <taxon>Hymenoptera</taxon>
        <taxon>Apocrita</taxon>
        <taxon>Aculeata</taxon>
        <taxon>Vespoidea</taxon>
        <taxon>Vespidae</taxon>
        <taxon>Vespinae</taxon>
        <taxon>Vespula</taxon>
    </lineage>
</organism>
<evidence type="ECO:0000313" key="2">
    <source>
        <dbReference type="EMBL" id="KAF7412001.1"/>
    </source>
</evidence>
<accession>A0A834KU27</accession>
<evidence type="ECO:0000256" key="1">
    <source>
        <dbReference type="SAM" id="Phobius"/>
    </source>
</evidence>
<keyword evidence="1" id="KW-1133">Transmembrane helix</keyword>
<dbReference type="AlphaFoldDB" id="A0A834KU27"/>
<evidence type="ECO:0000313" key="3">
    <source>
        <dbReference type="Proteomes" id="UP000614350"/>
    </source>
</evidence>
<keyword evidence="3" id="KW-1185">Reference proteome</keyword>
<gene>
    <name evidence="2" type="ORF">HZH66_000897</name>
</gene>
<reference evidence="2" key="1">
    <citation type="journal article" date="2020" name="G3 (Bethesda)">
        <title>High-Quality Assemblies for Three Invasive Social Wasps from the &lt;i&gt;Vespula&lt;/i&gt; Genus.</title>
        <authorList>
            <person name="Harrop T.W.R."/>
            <person name="Guhlin J."/>
            <person name="McLaughlin G.M."/>
            <person name="Permina E."/>
            <person name="Stockwell P."/>
            <person name="Gilligan J."/>
            <person name="Le Lec M.F."/>
            <person name="Gruber M.A.M."/>
            <person name="Quinn O."/>
            <person name="Lovegrove M."/>
            <person name="Duncan E.J."/>
            <person name="Remnant E.J."/>
            <person name="Van Eeckhoven J."/>
            <person name="Graham B."/>
            <person name="Knapp R.A."/>
            <person name="Langford K.W."/>
            <person name="Kronenberg Z."/>
            <person name="Press M.O."/>
            <person name="Eacker S.M."/>
            <person name="Wilson-Rankin E.E."/>
            <person name="Purcell J."/>
            <person name="Lester P.J."/>
            <person name="Dearden P.K."/>
        </authorList>
    </citation>
    <scope>NUCLEOTIDE SEQUENCE</scope>
    <source>
        <strain evidence="2">Marl-1</strain>
    </source>
</reference>
<dbReference type="Proteomes" id="UP000614350">
    <property type="component" value="Unassembled WGS sequence"/>
</dbReference>
<feature type="transmembrane region" description="Helical" evidence="1">
    <location>
        <begin position="48"/>
        <end position="70"/>
    </location>
</feature>
<name>A0A834KU27_VESVU</name>
<keyword evidence="1" id="KW-0812">Transmembrane</keyword>
<comment type="caution">
    <text evidence="2">The sequence shown here is derived from an EMBL/GenBank/DDBJ whole genome shotgun (WGS) entry which is preliminary data.</text>
</comment>